<dbReference type="InterPro" id="IPR034701">
    <property type="entry name" value="CdaA"/>
</dbReference>
<keyword evidence="3 10" id="KW-0808">Transferase</keyword>
<evidence type="ECO:0000256" key="4">
    <source>
        <dbReference type="ARBA" id="ARBA00022692"/>
    </source>
</evidence>
<evidence type="ECO:0000256" key="3">
    <source>
        <dbReference type="ARBA" id="ARBA00022679"/>
    </source>
</evidence>
<gene>
    <name evidence="10" type="primary">dacA</name>
    <name evidence="12" type="ORF">IAD16_02350</name>
</gene>
<dbReference type="Gene3D" id="3.40.1700.10">
    <property type="entry name" value="DNA integrity scanning protein, DisA, N-terminal domain"/>
    <property type="match status" value="1"/>
</dbReference>
<dbReference type="PIRSF" id="PIRSF004793">
    <property type="entry name" value="UCP004793"/>
    <property type="match status" value="1"/>
</dbReference>
<organism evidence="12 13">
    <name type="scientific">Candidatus Fimisoma avicola</name>
    <dbReference type="NCBI Taxonomy" id="2840826"/>
    <lineage>
        <taxon>Bacteria</taxon>
        <taxon>Bacillati</taxon>
        <taxon>Bacillota</taxon>
        <taxon>Clostridia</taxon>
        <taxon>Eubacteriales</taxon>
        <taxon>Candidatus Fimisoma</taxon>
    </lineage>
</organism>
<dbReference type="EC" id="2.7.7.85" evidence="10"/>
<evidence type="ECO:0000259" key="11">
    <source>
        <dbReference type="PROSITE" id="PS51794"/>
    </source>
</evidence>
<dbReference type="InterPro" id="IPR036888">
    <property type="entry name" value="DNA_integrity_DisA_N_sf"/>
</dbReference>
<dbReference type="InterPro" id="IPR045585">
    <property type="entry name" value="CdaA_N"/>
</dbReference>
<feature type="transmembrane region" description="Helical" evidence="10">
    <location>
        <begin position="65"/>
        <end position="83"/>
    </location>
</feature>
<reference evidence="12" key="2">
    <citation type="journal article" date="2021" name="PeerJ">
        <title>Extensive microbial diversity within the chicken gut microbiome revealed by metagenomics and culture.</title>
        <authorList>
            <person name="Gilroy R."/>
            <person name="Ravi A."/>
            <person name="Getino M."/>
            <person name="Pursley I."/>
            <person name="Horton D.L."/>
            <person name="Alikhan N.F."/>
            <person name="Baker D."/>
            <person name="Gharbi K."/>
            <person name="Hall N."/>
            <person name="Watson M."/>
            <person name="Adriaenssens E.M."/>
            <person name="Foster-Nyarko E."/>
            <person name="Jarju S."/>
            <person name="Secka A."/>
            <person name="Antonio M."/>
            <person name="Oren A."/>
            <person name="Chaudhuri R.R."/>
            <person name="La Ragione R."/>
            <person name="Hildebrand F."/>
            <person name="Pallen M.J."/>
        </authorList>
    </citation>
    <scope>NUCLEOTIDE SEQUENCE</scope>
    <source>
        <strain evidence="12">11300</strain>
    </source>
</reference>
<keyword evidence="8 10" id="KW-1133">Transmembrane helix</keyword>
<name>A0A9D1I2S9_9FIRM</name>
<dbReference type="NCBIfam" id="TIGR00159">
    <property type="entry name" value="diadenylate cyclase CdaA"/>
    <property type="match status" value="1"/>
</dbReference>
<comment type="caution">
    <text evidence="12">The sequence shown here is derived from an EMBL/GenBank/DDBJ whole genome shotgun (WGS) entry which is preliminary data.</text>
</comment>
<dbReference type="SUPFAM" id="SSF143597">
    <property type="entry name" value="YojJ-like"/>
    <property type="match status" value="1"/>
</dbReference>
<comment type="similarity">
    <text evidence="10">Belongs to the adenylate cyclase family. DacA/CdaA subfamily.</text>
</comment>
<dbReference type="GO" id="GO:0006171">
    <property type="term" value="P:cAMP biosynthetic process"/>
    <property type="evidence" value="ECO:0007669"/>
    <property type="project" value="InterPro"/>
</dbReference>
<keyword evidence="2 10" id="KW-1003">Cell membrane</keyword>
<dbReference type="InterPro" id="IPR050338">
    <property type="entry name" value="DisA"/>
</dbReference>
<evidence type="ECO:0000313" key="13">
    <source>
        <dbReference type="Proteomes" id="UP000824091"/>
    </source>
</evidence>
<comment type="caution">
    <text evidence="10">Lacks conserved residue(s) required for the propagation of feature annotation.</text>
</comment>
<keyword evidence="9 10" id="KW-0472">Membrane</keyword>
<keyword evidence="7 10" id="KW-0067">ATP-binding</keyword>
<dbReference type="HAMAP" id="MF_01499">
    <property type="entry name" value="DacA"/>
    <property type="match status" value="1"/>
</dbReference>
<dbReference type="PANTHER" id="PTHR34185:SF1">
    <property type="entry name" value="DIADENYLATE CYCLASE"/>
    <property type="match status" value="1"/>
</dbReference>
<accession>A0A9D1I2S9</accession>
<proteinExistence type="inferred from homology"/>
<evidence type="ECO:0000256" key="2">
    <source>
        <dbReference type="ARBA" id="ARBA00022475"/>
    </source>
</evidence>
<dbReference type="AlphaFoldDB" id="A0A9D1I2S9"/>
<dbReference type="InterPro" id="IPR003390">
    <property type="entry name" value="DNA_integrity_scan_DisA_N"/>
</dbReference>
<evidence type="ECO:0000256" key="9">
    <source>
        <dbReference type="ARBA" id="ARBA00023136"/>
    </source>
</evidence>
<sequence length="281" mass="30881">MENFFNNIVSSIGLNDVLDIAIVAFLVYKVLGFIRETRAEQLAKGLVVLVICTLLSDFLKLYTLHWLLSGVVSVGLIAIVVIFQPELRRALEHLGRSRFANIMSDIDKEEAKRMVTEIVRAVESMSASRTGALMVIEKEITLNDIVETGTVIDAYISAEMIGNIFYEGAPLHDGALILRGDRLYAAGCVLPLTQNKELSKELGTRHRAGIGITENSDALVIIVSEETGVISLAQNGELTRFLEGKKIEKTLLDLYLQEDSKSPLTGKIGKVLGRGDKHAKK</sequence>
<dbReference type="GO" id="GO:0005524">
    <property type="term" value="F:ATP binding"/>
    <property type="evidence" value="ECO:0007669"/>
    <property type="project" value="UniProtKB-UniRule"/>
</dbReference>
<comment type="catalytic activity">
    <reaction evidence="1 10">
        <text>2 ATP = 3',3'-c-di-AMP + 2 diphosphate</text>
        <dbReference type="Rhea" id="RHEA:35655"/>
        <dbReference type="ChEBI" id="CHEBI:30616"/>
        <dbReference type="ChEBI" id="CHEBI:33019"/>
        <dbReference type="ChEBI" id="CHEBI:71500"/>
        <dbReference type="EC" id="2.7.7.85"/>
    </reaction>
</comment>
<dbReference type="FunFam" id="3.40.1700.10:FF:000002">
    <property type="entry name" value="Diadenylate cyclase"/>
    <property type="match status" value="1"/>
</dbReference>
<dbReference type="Pfam" id="PF19293">
    <property type="entry name" value="CdaA_N"/>
    <property type="match status" value="1"/>
</dbReference>
<dbReference type="PROSITE" id="PS51794">
    <property type="entry name" value="DAC"/>
    <property type="match status" value="1"/>
</dbReference>
<comment type="subunit">
    <text evidence="10">Probably a homodimer.</text>
</comment>
<evidence type="ECO:0000256" key="6">
    <source>
        <dbReference type="ARBA" id="ARBA00022741"/>
    </source>
</evidence>
<evidence type="ECO:0000256" key="10">
    <source>
        <dbReference type="HAMAP-Rule" id="MF_01499"/>
    </source>
</evidence>
<comment type="function">
    <text evidence="10">Catalyzes the condensation of 2 ATP molecules into cyclic di-AMP (c-di-AMP), a second messenger used to regulate differing processes in different bacteria.</text>
</comment>
<reference evidence="12" key="1">
    <citation type="submission" date="2020-10" db="EMBL/GenBank/DDBJ databases">
        <authorList>
            <person name="Gilroy R."/>
        </authorList>
    </citation>
    <scope>NUCLEOTIDE SEQUENCE</scope>
    <source>
        <strain evidence="12">11300</strain>
    </source>
</reference>
<dbReference type="InterPro" id="IPR014046">
    <property type="entry name" value="C-di-AMP_synthase"/>
</dbReference>
<dbReference type="EMBL" id="DVMO01000037">
    <property type="protein sequence ID" value="HIU27208.1"/>
    <property type="molecule type" value="Genomic_DNA"/>
</dbReference>
<dbReference type="GO" id="GO:0106408">
    <property type="term" value="F:diadenylate cyclase activity"/>
    <property type="evidence" value="ECO:0007669"/>
    <property type="project" value="UniProtKB-EC"/>
</dbReference>
<evidence type="ECO:0000256" key="7">
    <source>
        <dbReference type="ARBA" id="ARBA00022840"/>
    </source>
</evidence>
<evidence type="ECO:0000256" key="8">
    <source>
        <dbReference type="ARBA" id="ARBA00022989"/>
    </source>
</evidence>
<feature type="transmembrane region" description="Helical" evidence="10">
    <location>
        <begin position="12"/>
        <end position="30"/>
    </location>
</feature>
<feature type="domain" description="DAC" evidence="11">
    <location>
        <begin position="84"/>
        <end position="244"/>
    </location>
</feature>
<evidence type="ECO:0000256" key="1">
    <source>
        <dbReference type="ARBA" id="ARBA00000877"/>
    </source>
</evidence>
<dbReference type="PANTHER" id="PTHR34185">
    <property type="entry name" value="DIADENYLATE CYCLASE"/>
    <property type="match status" value="1"/>
</dbReference>
<dbReference type="Proteomes" id="UP000824091">
    <property type="component" value="Unassembled WGS sequence"/>
</dbReference>
<protein>
    <recommendedName>
        <fullName evidence="10">Diadenylate cyclase</fullName>
        <shortName evidence="10">DAC</shortName>
        <ecNumber evidence="10">2.7.7.85</ecNumber>
    </recommendedName>
    <alternativeName>
        <fullName evidence="10">Cyclic-di-AMP synthase</fullName>
        <shortName evidence="10">c-di-AMP synthase</shortName>
    </alternativeName>
</protein>
<evidence type="ECO:0000313" key="12">
    <source>
        <dbReference type="EMBL" id="HIU27208.1"/>
    </source>
</evidence>
<dbReference type="GO" id="GO:0004016">
    <property type="term" value="F:adenylate cyclase activity"/>
    <property type="evidence" value="ECO:0007669"/>
    <property type="project" value="UniProtKB-UniRule"/>
</dbReference>
<keyword evidence="5 10" id="KW-0548">Nucleotidyltransferase</keyword>
<evidence type="ECO:0000256" key="5">
    <source>
        <dbReference type="ARBA" id="ARBA00022695"/>
    </source>
</evidence>
<keyword evidence="6 10" id="KW-0547">Nucleotide-binding</keyword>
<keyword evidence="4 10" id="KW-0812">Transmembrane</keyword>
<dbReference type="Pfam" id="PF02457">
    <property type="entry name" value="DAC"/>
    <property type="match status" value="1"/>
</dbReference>